<feature type="transmembrane region" description="Helical" evidence="1">
    <location>
        <begin position="123"/>
        <end position="143"/>
    </location>
</feature>
<feature type="transmembrane region" description="Helical" evidence="1">
    <location>
        <begin position="155"/>
        <end position="180"/>
    </location>
</feature>
<comment type="caution">
    <text evidence="2">The sequence shown here is derived from an EMBL/GenBank/DDBJ whole genome shotgun (WGS) entry which is preliminary data.</text>
</comment>
<feature type="transmembrane region" description="Helical" evidence="1">
    <location>
        <begin position="248"/>
        <end position="267"/>
    </location>
</feature>
<protein>
    <submittedName>
        <fullName evidence="2">Uncharacterized protein</fullName>
    </submittedName>
</protein>
<dbReference type="EMBL" id="JXAK01000001">
    <property type="protein sequence ID" value="KIL42467.1"/>
    <property type="molecule type" value="Genomic_DNA"/>
</dbReference>
<evidence type="ECO:0000313" key="2">
    <source>
        <dbReference type="EMBL" id="KIL42467.1"/>
    </source>
</evidence>
<keyword evidence="1" id="KW-0812">Transmembrane</keyword>
<proteinExistence type="predicted"/>
<feature type="transmembrane region" description="Helical" evidence="1">
    <location>
        <begin position="6"/>
        <end position="22"/>
    </location>
</feature>
<feature type="transmembrane region" description="Helical" evidence="1">
    <location>
        <begin position="224"/>
        <end position="242"/>
    </location>
</feature>
<evidence type="ECO:0000256" key="1">
    <source>
        <dbReference type="SAM" id="Phobius"/>
    </source>
</evidence>
<gene>
    <name evidence="2" type="ORF">SD70_00745</name>
</gene>
<keyword evidence="3" id="KW-1185">Reference proteome</keyword>
<feature type="transmembrane region" description="Helical" evidence="1">
    <location>
        <begin position="67"/>
        <end position="85"/>
    </location>
</feature>
<name>A0ABR5AN72_9BACL</name>
<dbReference type="Proteomes" id="UP000031967">
    <property type="component" value="Unassembled WGS sequence"/>
</dbReference>
<organism evidence="2 3">
    <name type="scientific">Gordoniibacillus kamchatkensis</name>
    <dbReference type="NCBI Taxonomy" id="1590651"/>
    <lineage>
        <taxon>Bacteria</taxon>
        <taxon>Bacillati</taxon>
        <taxon>Bacillota</taxon>
        <taxon>Bacilli</taxon>
        <taxon>Bacillales</taxon>
        <taxon>Paenibacillaceae</taxon>
        <taxon>Gordoniibacillus</taxon>
    </lineage>
</organism>
<reference evidence="2 3" key="1">
    <citation type="submission" date="2014-12" db="EMBL/GenBank/DDBJ databases">
        <title>Draft genome sequence of Paenibacillus kamchatkensis strain B-2647.</title>
        <authorList>
            <person name="Karlyshev A.V."/>
            <person name="Kudryashova E.B."/>
        </authorList>
    </citation>
    <scope>NUCLEOTIDE SEQUENCE [LARGE SCALE GENOMIC DNA]</scope>
    <source>
        <strain evidence="2 3">VKM B-2647</strain>
    </source>
</reference>
<evidence type="ECO:0000313" key="3">
    <source>
        <dbReference type="Proteomes" id="UP000031967"/>
    </source>
</evidence>
<feature type="transmembrane region" description="Helical" evidence="1">
    <location>
        <begin position="97"/>
        <end position="117"/>
    </location>
</feature>
<keyword evidence="1" id="KW-0472">Membrane</keyword>
<sequence>MLAVQLFFWGFVCWLGLYMIYREARNLRVLLSGLCMLACAAGMAADLLFGYCYDLPSGGNLLRLQDYAYYLSLAGWYGALLSGSAESGSPRRVSWRVLWSFGLPLVTILSGLGWMLTQDPDKYAAAFHAVVLISLLFIAAGSIREVRFHQAGIGIPGCFILFMPLIVYTGFVTASFAWPFGSLHRLQFFLYGLSLIPSAIRLMIGEIRKQGESWLPDFFRSLDYSLFFTLLFSGQVAVAIIWGGELNFRTLLLLMASVAISIAFQVYSYPIRSLLDNIAFATFPNLLNRRAELRIVEIAQVRIDEETAPEQISDEELFQYIRRALSHLGNLQKLASNPLTRLTVIERRLKERGAPDGVLERAVELKNLLTETILQMKPNPDKLFDTADDWRFFNALYFPYVIGIKPYSIRYADERLDAHAKHALDWFRTCVPERTCYNWQNAGARLISLHIKEKIAL</sequence>
<keyword evidence="1" id="KW-1133">Transmembrane helix</keyword>
<accession>A0ABR5AN72</accession>
<feature type="transmembrane region" description="Helical" evidence="1">
    <location>
        <begin position="29"/>
        <end position="51"/>
    </location>
</feature>